<evidence type="ECO:0000256" key="1">
    <source>
        <dbReference type="SAM" id="MobiDB-lite"/>
    </source>
</evidence>
<reference evidence="2 3" key="1">
    <citation type="submission" date="2020-06" db="EMBL/GenBank/DDBJ databases">
        <title>Transcriptomic and genomic resources for Thalictrum thalictroides and T. hernandezii: Facilitating candidate gene discovery in an emerging model plant lineage.</title>
        <authorList>
            <person name="Arias T."/>
            <person name="Riano-Pachon D.M."/>
            <person name="Di Stilio V.S."/>
        </authorList>
    </citation>
    <scope>NUCLEOTIDE SEQUENCE [LARGE SCALE GENOMIC DNA]</scope>
    <source>
        <strain evidence="3">cv. WT478/WT964</strain>
        <tissue evidence="2">Leaves</tissue>
    </source>
</reference>
<name>A0A7J6X0C5_THATH</name>
<dbReference type="EMBL" id="JABWDY010007135">
    <property type="protein sequence ID" value="KAF5203196.1"/>
    <property type="molecule type" value="Genomic_DNA"/>
</dbReference>
<organism evidence="2 3">
    <name type="scientific">Thalictrum thalictroides</name>
    <name type="common">Rue-anemone</name>
    <name type="synonym">Anemone thalictroides</name>
    <dbReference type="NCBI Taxonomy" id="46969"/>
    <lineage>
        <taxon>Eukaryota</taxon>
        <taxon>Viridiplantae</taxon>
        <taxon>Streptophyta</taxon>
        <taxon>Embryophyta</taxon>
        <taxon>Tracheophyta</taxon>
        <taxon>Spermatophyta</taxon>
        <taxon>Magnoliopsida</taxon>
        <taxon>Ranunculales</taxon>
        <taxon>Ranunculaceae</taxon>
        <taxon>Thalictroideae</taxon>
        <taxon>Thalictrum</taxon>
    </lineage>
</organism>
<feature type="compositionally biased region" description="Polar residues" evidence="1">
    <location>
        <begin position="110"/>
        <end position="129"/>
    </location>
</feature>
<proteinExistence type="predicted"/>
<dbReference type="Proteomes" id="UP000554482">
    <property type="component" value="Unassembled WGS sequence"/>
</dbReference>
<feature type="compositionally biased region" description="Polar residues" evidence="1">
    <location>
        <begin position="77"/>
        <end position="88"/>
    </location>
</feature>
<protein>
    <submittedName>
        <fullName evidence="2">Uncharacterized protein</fullName>
    </submittedName>
</protein>
<accession>A0A7J6X0C5</accession>
<dbReference type="AlphaFoldDB" id="A0A7J6X0C5"/>
<evidence type="ECO:0000313" key="2">
    <source>
        <dbReference type="EMBL" id="KAF5203196.1"/>
    </source>
</evidence>
<evidence type="ECO:0000313" key="3">
    <source>
        <dbReference type="Proteomes" id="UP000554482"/>
    </source>
</evidence>
<sequence length="129" mass="13723">MPSSIPVILEVLDQDPSQNTNTLHTSIVKAHTPIQLTNSFAPLNDLDEELDADKDLNDSEPIVGFSSIEPIEDDENNNIASKDITNPSPCTPKDNPLAASSLAGNLTEKGVQQNTVEQAGSVQDASLSN</sequence>
<keyword evidence="3" id="KW-1185">Reference proteome</keyword>
<gene>
    <name evidence="2" type="ORF">FRX31_007219</name>
</gene>
<comment type="caution">
    <text evidence="2">The sequence shown here is derived from an EMBL/GenBank/DDBJ whole genome shotgun (WGS) entry which is preliminary data.</text>
</comment>
<feature type="region of interest" description="Disordered" evidence="1">
    <location>
        <begin position="52"/>
        <end position="129"/>
    </location>
</feature>